<name>A0A146M7E4_LYGHE</name>
<dbReference type="EMBL" id="GDHC01002955">
    <property type="protein sequence ID" value="JAQ15674.1"/>
    <property type="molecule type" value="Transcribed_RNA"/>
</dbReference>
<feature type="region of interest" description="Disordered" evidence="1">
    <location>
        <begin position="1"/>
        <end position="27"/>
    </location>
</feature>
<accession>A0A146M7E4</accession>
<reference evidence="2" key="1">
    <citation type="journal article" date="2016" name="Gigascience">
        <title>De novo construction of an expanded transcriptome assembly for the western tarnished plant bug, Lygus hesperus.</title>
        <authorList>
            <person name="Tassone E.E."/>
            <person name="Geib S.M."/>
            <person name="Hall B."/>
            <person name="Fabrick J.A."/>
            <person name="Brent C.S."/>
            <person name="Hull J.J."/>
        </authorList>
    </citation>
    <scope>NUCLEOTIDE SEQUENCE</scope>
</reference>
<proteinExistence type="predicted"/>
<dbReference type="AlphaFoldDB" id="A0A146M7E4"/>
<feature type="non-terminal residue" evidence="2">
    <location>
        <position position="140"/>
    </location>
</feature>
<sequence length="140" mass="16050">MNSKKKGRKREKTNLPRTPPVSGGEKIRFSDFVDPIYPRGVCPDCKCDEEIMNQGYASSFSYREHFERTGCWRHGRIFVREQANVSEEGEEEDSPGQTSNITSTPNNQIDLPGSKFEIGKPPNAPLSFIEELRQTRRSRR</sequence>
<feature type="compositionally biased region" description="Basic residues" evidence="1">
    <location>
        <begin position="1"/>
        <end position="11"/>
    </location>
</feature>
<evidence type="ECO:0000256" key="1">
    <source>
        <dbReference type="SAM" id="MobiDB-lite"/>
    </source>
</evidence>
<protein>
    <submittedName>
        <fullName evidence="2">Uncharacterized protein</fullName>
    </submittedName>
</protein>
<organism evidence="2">
    <name type="scientific">Lygus hesperus</name>
    <name type="common">Western plant bug</name>
    <dbReference type="NCBI Taxonomy" id="30085"/>
    <lineage>
        <taxon>Eukaryota</taxon>
        <taxon>Metazoa</taxon>
        <taxon>Ecdysozoa</taxon>
        <taxon>Arthropoda</taxon>
        <taxon>Hexapoda</taxon>
        <taxon>Insecta</taxon>
        <taxon>Pterygota</taxon>
        <taxon>Neoptera</taxon>
        <taxon>Paraneoptera</taxon>
        <taxon>Hemiptera</taxon>
        <taxon>Heteroptera</taxon>
        <taxon>Panheteroptera</taxon>
        <taxon>Cimicomorpha</taxon>
        <taxon>Miridae</taxon>
        <taxon>Mirini</taxon>
        <taxon>Lygus</taxon>
    </lineage>
</organism>
<gene>
    <name evidence="2" type="ORF">g.73004</name>
</gene>
<feature type="compositionally biased region" description="Polar residues" evidence="1">
    <location>
        <begin position="95"/>
        <end position="109"/>
    </location>
</feature>
<evidence type="ECO:0000313" key="2">
    <source>
        <dbReference type="EMBL" id="JAQ15674.1"/>
    </source>
</evidence>
<feature type="region of interest" description="Disordered" evidence="1">
    <location>
        <begin position="82"/>
        <end position="140"/>
    </location>
</feature>